<evidence type="ECO:0000256" key="1">
    <source>
        <dbReference type="SAM" id="Phobius"/>
    </source>
</evidence>
<keyword evidence="1" id="KW-0472">Membrane</keyword>
<accession>A0A845GZG1</accession>
<reference evidence="2" key="1">
    <citation type="submission" date="2019-12" db="EMBL/GenBank/DDBJ databases">
        <title>Novel species isolated from a subtropical stream in China.</title>
        <authorList>
            <person name="Lu H."/>
        </authorList>
    </citation>
    <scope>NUCLEOTIDE SEQUENCE [LARGE SCALE GENOMIC DNA]</scope>
    <source>
        <strain evidence="2">FT81W</strain>
    </source>
</reference>
<name>A0A845GZG1_9BURK</name>
<organism evidence="2 3">
    <name type="scientific">Duganella vulcania</name>
    <dbReference type="NCBI Taxonomy" id="2692166"/>
    <lineage>
        <taxon>Bacteria</taxon>
        <taxon>Pseudomonadati</taxon>
        <taxon>Pseudomonadota</taxon>
        <taxon>Betaproteobacteria</taxon>
        <taxon>Burkholderiales</taxon>
        <taxon>Oxalobacteraceae</taxon>
        <taxon>Telluria group</taxon>
        <taxon>Duganella</taxon>
    </lineage>
</organism>
<keyword evidence="1" id="KW-0812">Transmembrane</keyword>
<proteinExistence type="predicted"/>
<feature type="transmembrane region" description="Helical" evidence="1">
    <location>
        <begin position="76"/>
        <end position="98"/>
    </location>
</feature>
<feature type="transmembrane region" description="Helical" evidence="1">
    <location>
        <begin position="13"/>
        <end position="39"/>
    </location>
</feature>
<dbReference type="Proteomes" id="UP000447355">
    <property type="component" value="Unassembled WGS sequence"/>
</dbReference>
<keyword evidence="1" id="KW-1133">Transmembrane helix</keyword>
<feature type="transmembrane region" description="Helical" evidence="1">
    <location>
        <begin position="46"/>
        <end position="64"/>
    </location>
</feature>
<evidence type="ECO:0000313" key="3">
    <source>
        <dbReference type="Proteomes" id="UP000447355"/>
    </source>
</evidence>
<comment type="caution">
    <text evidence="2">The sequence shown here is derived from an EMBL/GenBank/DDBJ whole genome shotgun (WGS) entry which is preliminary data.</text>
</comment>
<dbReference type="EMBL" id="WWCX01000144">
    <property type="protein sequence ID" value="MYM98740.1"/>
    <property type="molecule type" value="Genomic_DNA"/>
</dbReference>
<evidence type="ECO:0000313" key="2">
    <source>
        <dbReference type="EMBL" id="MYM98740.1"/>
    </source>
</evidence>
<dbReference type="RefSeq" id="WP_161087541.1">
    <property type="nucleotide sequence ID" value="NZ_WWCX01000144.1"/>
</dbReference>
<sequence>MTADFGQEQTLDIFLKIGVLDLISLLIAVAFGYFLGIFVTTKRLSFLLCVPFGVLVHAFIIVVWRGFSPDLGELPSFWKFIAGSILQVPLLMLGVYIAHRRAKRNNLKIS</sequence>
<dbReference type="AlphaFoldDB" id="A0A845GZG1"/>
<gene>
    <name evidence="2" type="ORF">GTP90_33345</name>
</gene>
<protein>
    <submittedName>
        <fullName evidence="2">Uncharacterized protein</fullName>
    </submittedName>
</protein>